<dbReference type="AlphaFoldDB" id="A0A367LTG7"/>
<protein>
    <submittedName>
        <fullName evidence="4">Sensor/response regulator hybrid</fullName>
    </submittedName>
</protein>
<dbReference type="SUPFAM" id="SSF47226">
    <property type="entry name" value="Histidine-containing phosphotransfer domain, HPT domain"/>
    <property type="match status" value="1"/>
</dbReference>
<proteinExistence type="predicted"/>
<dbReference type="PROSITE" id="PS50894">
    <property type="entry name" value="HPT"/>
    <property type="match status" value="1"/>
</dbReference>
<evidence type="ECO:0000313" key="4">
    <source>
        <dbReference type="EMBL" id="RCI63916.1"/>
    </source>
</evidence>
<accession>A0A367LTG7</accession>
<name>A0A367LTG7_PSEAI</name>
<gene>
    <name evidence="4" type="ORF">DT376_45305</name>
</gene>
<dbReference type="EMBL" id="QORE01004169">
    <property type="protein sequence ID" value="RCI63916.1"/>
    <property type="molecule type" value="Genomic_DNA"/>
</dbReference>
<dbReference type="Gene3D" id="1.20.120.160">
    <property type="entry name" value="HPT domain"/>
    <property type="match status" value="1"/>
</dbReference>
<dbReference type="InterPro" id="IPR036641">
    <property type="entry name" value="HPT_dom_sf"/>
</dbReference>
<reference evidence="4 5" key="1">
    <citation type="submission" date="2018-07" db="EMBL/GenBank/DDBJ databases">
        <title>Mechanisms of high-level aminoglycoside resistance among Gram-negative pathogens in Brazil.</title>
        <authorList>
            <person name="Ballaben A.S."/>
            <person name="Darini A.L.C."/>
            <person name="Doi Y."/>
        </authorList>
    </citation>
    <scope>NUCLEOTIDE SEQUENCE [LARGE SCALE GENOMIC DNA]</scope>
    <source>
        <strain evidence="4 5">B2-305</strain>
    </source>
</reference>
<evidence type="ECO:0000313" key="5">
    <source>
        <dbReference type="Proteomes" id="UP000253594"/>
    </source>
</evidence>
<feature type="non-terminal residue" evidence="4">
    <location>
        <position position="78"/>
    </location>
</feature>
<feature type="non-terminal residue" evidence="4">
    <location>
        <position position="1"/>
    </location>
</feature>
<feature type="modified residue" description="Phosphohistidine" evidence="2">
    <location>
        <position position="64"/>
    </location>
</feature>
<organism evidence="4 5">
    <name type="scientific">Pseudomonas aeruginosa</name>
    <dbReference type="NCBI Taxonomy" id="287"/>
    <lineage>
        <taxon>Bacteria</taxon>
        <taxon>Pseudomonadati</taxon>
        <taxon>Pseudomonadota</taxon>
        <taxon>Gammaproteobacteria</taxon>
        <taxon>Pseudomonadales</taxon>
        <taxon>Pseudomonadaceae</taxon>
        <taxon>Pseudomonas</taxon>
    </lineage>
</organism>
<dbReference type="CDD" id="cd00088">
    <property type="entry name" value="HPT"/>
    <property type="match status" value="1"/>
</dbReference>
<dbReference type="InterPro" id="IPR008207">
    <property type="entry name" value="Sig_transdc_His_kin_Hpt_dom"/>
</dbReference>
<sequence length="78" mass="8008">APATAADAGELVEARGDIVGRFGGSLELIVQVLRRFVPDMQDLFAQLERQLGEGDVQGSAATLHTIKGSASTVGASAL</sequence>
<evidence type="ECO:0000256" key="1">
    <source>
        <dbReference type="ARBA" id="ARBA00023012"/>
    </source>
</evidence>
<feature type="domain" description="HPt" evidence="3">
    <location>
        <begin position="25"/>
        <end position="78"/>
    </location>
</feature>
<evidence type="ECO:0000256" key="2">
    <source>
        <dbReference type="PROSITE-ProRule" id="PRU00110"/>
    </source>
</evidence>
<comment type="caution">
    <text evidence="4">The sequence shown here is derived from an EMBL/GenBank/DDBJ whole genome shotgun (WGS) entry which is preliminary data.</text>
</comment>
<dbReference type="Proteomes" id="UP000253594">
    <property type="component" value="Unassembled WGS sequence"/>
</dbReference>
<keyword evidence="1" id="KW-0902">Two-component regulatory system</keyword>
<evidence type="ECO:0000259" key="3">
    <source>
        <dbReference type="PROSITE" id="PS50894"/>
    </source>
</evidence>
<dbReference type="GO" id="GO:0004672">
    <property type="term" value="F:protein kinase activity"/>
    <property type="evidence" value="ECO:0007669"/>
    <property type="project" value="UniProtKB-ARBA"/>
</dbReference>
<dbReference type="GO" id="GO:0000160">
    <property type="term" value="P:phosphorelay signal transduction system"/>
    <property type="evidence" value="ECO:0007669"/>
    <property type="project" value="UniProtKB-KW"/>
</dbReference>
<dbReference type="Pfam" id="PF01627">
    <property type="entry name" value="Hpt"/>
    <property type="match status" value="1"/>
</dbReference>
<keyword evidence="2" id="KW-0597">Phosphoprotein</keyword>